<evidence type="ECO:0000313" key="1">
    <source>
        <dbReference type="EMBL" id="CUA69461.1"/>
    </source>
</evidence>
<gene>
    <name evidence="1" type="ORF">RSOLAG22IIIB_14021</name>
</gene>
<dbReference type="EMBL" id="CYGV01000797">
    <property type="protein sequence ID" value="CUA69461.1"/>
    <property type="molecule type" value="Genomic_DNA"/>
</dbReference>
<sequence>MPPATANFGPRQLLVSVVVGSNKFVVENTPVTRTIQGEYDGPTEGEQPFVVTPAGDQVIIKIGGGVFHGLDPSGQPLLPGTGEGKWEDA</sequence>
<evidence type="ECO:0000313" key="2">
    <source>
        <dbReference type="Proteomes" id="UP000044841"/>
    </source>
</evidence>
<dbReference type="AlphaFoldDB" id="A0A0K6FT80"/>
<protein>
    <submittedName>
        <fullName evidence="1">Uncharacterized protein</fullName>
    </submittedName>
</protein>
<organism evidence="1 2">
    <name type="scientific">Rhizoctonia solani</name>
    <dbReference type="NCBI Taxonomy" id="456999"/>
    <lineage>
        <taxon>Eukaryota</taxon>
        <taxon>Fungi</taxon>
        <taxon>Dikarya</taxon>
        <taxon>Basidiomycota</taxon>
        <taxon>Agaricomycotina</taxon>
        <taxon>Agaricomycetes</taxon>
        <taxon>Cantharellales</taxon>
        <taxon>Ceratobasidiaceae</taxon>
        <taxon>Rhizoctonia</taxon>
    </lineage>
</organism>
<accession>A0A0K6FT80</accession>
<name>A0A0K6FT80_9AGAM</name>
<reference evidence="1 2" key="1">
    <citation type="submission" date="2015-07" db="EMBL/GenBank/DDBJ databases">
        <authorList>
            <person name="Noorani M."/>
        </authorList>
    </citation>
    <scope>NUCLEOTIDE SEQUENCE [LARGE SCALE GENOMIC DNA]</scope>
    <source>
        <strain evidence="1">BBA 69670</strain>
    </source>
</reference>
<keyword evidence="2" id="KW-1185">Reference proteome</keyword>
<proteinExistence type="predicted"/>
<dbReference type="Proteomes" id="UP000044841">
    <property type="component" value="Unassembled WGS sequence"/>
</dbReference>